<dbReference type="Proteomes" id="UP000249526">
    <property type="component" value="Unassembled WGS sequence"/>
</dbReference>
<evidence type="ECO:0000256" key="1">
    <source>
        <dbReference type="SAM" id="MobiDB-lite"/>
    </source>
</evidence>
<keyword evidence="2" id="KW-0732">Signal</keyword>
<organism evidence="3 4">
    <name type="scientific">Aspergillus piperis CBS 112811</name>
    <dbReference type="NCBI Taxonomy" id="1448313"/>
    <lineage>
        <taxon>Eukaryota</taxon>
        <taxon>Fungi</taxon>
        <taxon>Dikarya</taxon>
        <taxon>Ascomycota</taxon>
        <taxon>Pezizomycotina</taxon>
        <taxon>Eurotiomycetes</taxon>
        <taxon>Eurotiomycetidae</taxon>
        <taxon>Eurotiales</taxon>
        <taxon>Aspergillaceae</taxon>
        <taxon>Aspergillus</taxon>
        <taxon>Aspergillus subgen. Circumdati</taxon>
    </lineage>
</organism>
<dbReference type="GeneID" id="37162026"/>
<evidence type="ECO:0000256" key="2">
    <source>
        <dbReference type="SAM" id="SignalP"/>
    </source>
</evidence>
<dbReference type="EMBL" id="KZ825060">
    <property type="protein sequence ID" value="RAH58409.1"/>
    <property type="molecule type" value="Genomic_DNA"/>
</dbReference>
<dbReference type="RefSeq" id="XP_025516331.1">
    <property type="nucleotide sequence ID" value="XM_025658624.1"/>
</dbReference>
<feature type="region of interest" description="Disordered" evidence="1">
    <location>
        <begin position="38"/>
        <end position="64"/>
    </location>
</feature>
<feature type="compositionally biased region" description="Acidic residues" evidence="1">
    <location>
        <begin position="182"/>
        <end position="195"/>
    </location>
</feature>
<sequence length="209" mass="22749">MKQLFLFLGFLALFTLSSATYAKTCASVPPFPQTYISPTSISPNHTRHQMQTPRHNPNLGQTQPTTQGQVLRNFYNSRGQFQGKGCNGTAPCRFSVSFTNASRLQYCKSRPNCTNDGNEYTKRGPARRDVEAEGGTEFYRLESGMVLFAPGGLEIGEVVYRTGVGNWTVFEDGGGEGGNGDGDQDALGDDDSIQAEEDRVVGVVDGWEG</sequence>
<feature type="chain" id="PRO_5034179589" evidence="2">
    <location>
        <begin position="20"/>
        <end position="209"/>
    </location>
</feature>
<name>A0A8G1R545_9EURO</name>
<gene>
    <name evidence="3" type="ORF">BO85DRAFT_437585</name>
</gene>
<proteinExistence type="predicted"/>
<accession>A0A8G1R545</accession>
<dbReference type="AlphaFoldDB" id="A0A8G1R545"/>
<keyword evidence="4" id="KW-1185">Reference proteome</keyword>
<reference evidence="3 4" key="1">
    <citation type="submission" date="2018-02" db="EMBL/GenBank/DDBJ databases">
        <title>The genomes of Aspergillus section Nigri reveals drivers in fungal speciation.</title>
        <authorList>
            <consortium name="DOE Joint Genome Institute"/>
            <person name="Vesth T.C."/>
            <person name="Nybo J."/>
            <person name="Theobald S."/>
            <person name="Brandl J."/>
            <person name="Frisvad J.C."/>
            <person name="Nielsen K.F."/>
            <person name="Lyhne E.K."/>
            <person name="Kogle M.E."/>
            <person name="Kuo A."/>
            <person name="Riley R."/>
            <person name="Clum A."/>
            <person name="Nolan M."/>
            <person name="Lipzen A."/>
            <person name="Salamov A."/>
            <person name="Henrissat B."/>
            <person name="Wiebenga A."/>
            <person name="De vries R.P."/>
            <person name="Grigoriev I.V."/>
            <person name="Mortensen U.H."/>
            <person name="Andersen M.R."/>
            <person name="Baker S.E."/>
        </authorList>
    </citation>
    <scope>NUCLEOTIDE SEQUENCE [LARGE SCALE GENOMIC DNA]</scope>
    <source>
        <strain evidence="3 4">CBS 112811</strain>
    </source>
</reference>
<feature type="region of interest" description="Disordered" evidence="1">
    <location>
        <begin position="171"/>
        <end position="209"/>
    </location>
</feature>
<protein>
    <submittedName>
        <fullName evidence="3">Uncharacterized protein</fullName>
    </submittedName>
</protein>
<feature type="signal peptide" evidence="2">
    <location>
        <begin position="1"/>
        <end position="19"/>
    </location>
</feature>
<evidence type="ECO:0000313" key="3">
    <source>
        <dbReference type="EMBL" id="RAH58409.1"/>
    </source>
</evidence>
<evidence type="ECO:0000313" key="4">
    <source>
        <dbReference type="Proteomes" id="UP000249526"/>
    </source>
</evidence>